<accession>A0ABT0KS88</accession>
<dbReference type="InterPro" id="IPR024167">
    <property type="entry name" value="Cytochrome_c4-like"/>
</dbReference>
<evidence type="ECO:0000259" key="5">
    <source>
        <dbReference type="PROSITE" id="PS51007"/>
    </source>
</evidence>
<evidence type="ECO:0000256" key="2">
    <source>
        <dbReference type="ARBA" id="ARBA00022723"/>
    </source>
</evidence>
<name>A0ABT0KS88_9GAMM</name>
<evidence type="ECO:0000313" key="7">
    <source>
        <dbReference type="Proteomes" id="UP001202134"/>
    </source>
</evidence>
<evidence type="ECO:0000256" key="1">
    <source>
        <dbReference type="ARBA" id="ARBA00022617"/>
    </source>
</evidence>
<keyword evidence="7" id="KW-1185">Reference proteome</keyword>
<reference evidence="6 7" key="1">
    <citation type="submission" date="2022-01" db="EMBL/GenBank/DDBJ databases">
        <title>Whole genome-based taxonomy of the Shewanellaceae.</title>
        <authorList>
            <person name="Martin-Rodriguez A.J."/>
        </authorList>
    </citation>
    <scope>NUCLEOTIDE SEQUENCE [LARGE SCALE GENOMIC DNA]</scope>
    <source>
        <strain evidence="6 7">DSM 24955</strain>
    </source>
</reference>
<dbReference type="PANTHER" id="PTHR33751:SF11">
    <property type="entry name" value="BLL4483 PROTEIN"/>
    <property type="match status" value="1"/>
</dbReference>
<dbReference type="PROSITE" id="PS51007">
    <property type="entry name" value="CYTC"/>
    <property type="match status" value="1"/>
</dbReference>
<dbReference type="InterPro" id="IPR050597">
    <property type="entry name" value="Cytochrome_c_Oxidase_Subunit"/>
</dbReference>
<dbReference type="InterPro" id="IPR009056">
    <property type="entry name" value="Cyt_c-like_dom"/>
</dbReference>
<evidence type="ECO:0000313" key="6">
    <source>
        <dbReference type="EMBL" id="MCL1046726.1"/>
    </source>
</evidence>
<protein>
    <submittedName>
        <fullName evidence="6">C-type cytochrome</fullName>
    </submittedName>
</protein>
<evidence type="ECO:0000256" key="3">
    <source>
        <dbReference type="ARBA" id="ARBA00023004"/>
    </source>
</evidence>
<gene>
    <name evidence="6" type="ORF">L2737_15540</name>
</gene>
<dbReference type="RefSeq" id="WP_248956313.1">
    <property type="nucleotide sequence ID" value="NZ_JAKIKU010000008.1"/>
</dbReference>
<feature type="domain" description="Cytochrome c" evidence="5">
    <location>
        <begin position="9"/>
        <end position="197"/>
    </location>
</feature>
<dbReference type="PANTHER" id="PTHR33751">
    <property type="entry name" value="CBB3-TYPE CYTOCHROME C OXIDASE SUBUNIT FIXP"/>
    <property type="match status" value="1"/>
</dbReference>
<dbReference type="EMBL" id="JAKIKU010000008">
    <property type="protein sequence ID" value="MCL1046726.1"/>
    <property type="molecule type" value="Genomic_DNA"/>
</dbReference>
<evidence type="ECO:0000256" key="4">
    <source>
        <dbReference type="PROSITE-ProRule" id="PRU00433"/>
    </source>
</evidence>
<dbReference type="SUPFAM" id="SSF46626">
    <property type="entry name" value="Cytochrome c"/>
    <property type="match status" value="2"/>
</dbReference>
<organism evidence="6 7">
    <name type="scientific">Shewanella electrodiphila</name>
    <dbReference type="NCBI Taxonomy" id="934143"/>
    <lineage>
        <taxon>Bacteria</taxon>
        <taxon>Pseudomonadati</taxon>
        <taxon>Pseudomonadota</taxon>
        <taxon>Gammaproteobacteria</taxon>
        <taxon>Alteromonadales</taxon>
        <taxon>Shewanellaceae</taxon>
        <taxon>Shewanella</taxon>
    </lineage>
</organism>
<dbReference type="PIRSF" id="PIRSF000005">
    <property type="entry name" value="Cytochrome_c4"/>
    <property type="match status" value="1"/>
</dbReference>
<sequence length="197" mass="21127">MSFSVMANIPDESPKELLQTVPAAAQVCLSCHGVNGEGLGVVGPRLAGLSSEYIAAQVSHFQTGFRQNPTMMAMAMTVQGDNIKVVSDFFAAKPVAEIKLQYRGDKVVIDDIGEKLAYQGDWQRDIPACTSCHGPSGIGAGQFPRLAGQEPTYLKNQLLAWQSGTRKGDVDNMMGSIAKKLTAAEIDALTQYFSAQK</sequence>
<dbReference type="Pfam" id="PF00034">
    <property type="entry name" value="Cytochrom_C"/>
    <property type="match status" value="1"/>
</dbReference>
<keyword evidence="2 4" id="KW-0479">Metal-binding</keyword>
<keyword evidence="3 4" id="KW-0408">Iron</keyword>
<comment type="caution">
    <text evidence="6">The sequence shown here is derived from an EMBL/GenBank/DDBJ whole genome shotgun (WGS) entry which is preliminary data.</text>
</comment>
<dbReference type="InterPro" id="IPR036909">
    <property type="entry name" value="Cyt_c-like_dom_sf"/>
</dbReference>
<proteinExistence type="predicted"/>
<dbReference type="Gene3D" id="1.10.760.10">
    <property type="entry name" value="Cytochrome c-like domain"/>
    <property type="match status" value="2"/>
</dbReference>
<dbReference type="Proteomes" id="UP001202134">
    <property type="component" value="Unassembled WGS sequence"/>
</dbReference>
<keyword evidence="1 4" id="KW-0349">Heme</keyword>